<protein>
    <submittedName>
        <fullName evidence="1">Uncharacterized protein</fullName>
    </submittedName>
</protein>
<dbReference type="AlphaFoldDB" id="A0A2P2N334"/>
<reference evidence="1" key="1">
    <citation type="submission" date="2018-02" db="EMBL/GenBank/DDBJ databases">
        <title>Rhizophora mucronata_Transcriptome.</title>
        <authorList>
            <person name="Meera S.P."/>
            <person name="Sreeshan A."/>
            <person name="Augustine A."/>
        </authorList>
    </citation>
    <scope>NUCLEOTIDE SEQUENCE</scope>
    <source>
        <tissue evidence="1">Leaf</tissue>
    </source>
</reference>
<name>A0A2P2N334_RHIMU</name>
<organism evidence="1">
    <name type="scientific">Rhizophora mucronata</name>
    <name type="common">Asiatic mangrove</name>
    <dbReference type="NCBI Taxonomy" id="61149"/>
    <lineage>
        <taxon>Eukaryota</taxon>
        <taxon>Viridiplantae</taxon>
        <taxon>Streptophyta</taxon>
        <taxon>Embryophyta</taxon>
        <taxon>Tracheophyta</taxon>
        <taxon>Spermatophyta</taxon>
        <taxon>Magnoliopsida</taxon>
        <taxon>eudicotyledons</taxon>
        <taxon>Gunneridae</taxon>
        <taxon>Pentapetalae</taxon>
        <taxon>rosids</taxon>
        <taxon>fabids</taxon>
        <taxon>Malpighiales</taxon>
        <taxon>Rhizophoraceae</taxon>
        <taxon>Rhizophora</taxon>
    </lineage>
</organism>
<accession>A0A2P2N334</accession>
<dbReference type="EMBL" id="GGEC01056397">
    <property type="protein sequence ID" value="MBX36881.1"/>
    <property type="molecule type" value="Transcribed_RNA"/>
</dbReference>
<sequence>MAHVRSLLSFGTATCRGNINKEIHNLHSSAIFLHSWVASMYYFSMRKLAIQITCY</sequence>
<evidence type="ECO:0000313" key="1">
    <source>
        <dbReference type="EMBL" id="MBX36881.1"/>
    </source>
</evidence>
<proteinExistence type="predicted"/>